<keyword evidence="1 3" id="KW-0378">Hydrolase</keyword>
<dbReference type="Gene3D" id="3.40.50.1820">
    <property type="entry name" value="alpha/beta hydrolase"/>
    <property type="match status" value="1"/>
</dbReference>
<dbReference type="RefSeq" id="WP_184087597.1">
    <property type="nucleotide sequence ID" value="NZ_JACHIJ010000005.1"/>
</dbReference>
<dbReference type="InterPro" id="IPR029058">
    <property type="entry name" value="AB_hydrolase_fold"/>
</dbReference>
<feature type="domain" description="BD-FAE-like" evidence="2">
    <location>
        <begin position="66"/>
        <end position="169"/>
    </location>
</feature>
<dbReference type="InterPro" id="IPR050300">
    <property type="entry name" value="GDXG_lipolytic_enzyme"/>
</dbReference>
<protein>
    <submittedName>
        <fullName evidence="3">Arylformamidase</fullName>
        <ecNumber evidence="3">3.5.1.9</ecNumber>
    </submittedName>
</protein>
<dbReference type="Pfam" id="PF20434">
    <property type="entry name" value="BD-FAE"/>
    <property type="match status" value="1"/>
</dbReference>
<dbReference type="PANTHER" id="PTHR48081:SF33">
    <property type="entry name" value="KYNURENINE FORMAMIDASE"/>
    <property type="match status" value="1"/>
</dbReference>
<dbReference type="PANTHER" id="PTHR48081">
    <property type="entry name" value="AB HYDROLASE SUPERFAMILY PROTEIN C4A8.06C"/>
    <property type="match status" value="1"/>
</dbReference>
<evidence type="ECO:0000313" key="3">
    <source>
        <dbReference type="EMBL" id="MBB5053902.1"/>
    </source>
</evidence>
<evidence type="ECO:0000259" key="2">
    <source>
        <dbReference type="Pfam" id="PF20434"/>
    </source>
</evidence>
<dbReference type="InterPro" id="IPR049492">
    <property type="entry name" value="BD-FAE-like_dom"/>
</dbReference>
<comment type="caution">
    <text evidence="3">The sequence shown here is derived from an EMBL/GenBank/DDBJ whole genome shotgun (WGS) entry which is preliminary data.</text>
</comment>
<evidence type="ECO:0000256" key="1">
    <source>
        <dbReference type="ARBA" id="ARBA00022801"/>
    </source>
</evidence>
<name>A0A840N4S3_9BRAD</name>
<reference evidence="3 4" key="1">
    <citation type="submission" date="2020-08" db="EMBL/GenBank/DDBJ databases">
        <title>Genomic Encyclopedia of Type Strains, Phase IV (KMG-IV): sequencing the most valuable type-strain genomes for metagenomic binning, comparative biology and taxonomic classification.</title>
        <authorList>
            <person name="Goeker M."/>
        </authorList>
    </citation>
    <scope>NUCLEOTIDE SEQUENCE [LARGE SCALE GENOMIC DNA]</scope>
    <source>
        <strain evidence="3 4">DSM 17498</strain>
    </source>
</reference>
<dbReference type="GO" id="GO:0004061">
    <property type="term" value="F:arylformamidase activity"/>
    <property type="evidence" value="ECO:0007669"/>
    <property type="project" value="UniProtKB-EC"/>
</dbReference>
<gene>
    <name evidence="3" type="ORF">HNQ36_003902</name>
</gene>
<dbReference type="AlphaFoldDB" id="A0A840N4S3"/>
<dbReference type="EC" id="3.5.1.9" evidence="3"/>
<dbReference type="SUPFAM" id="SSF53474">
    <property type="entry name" value="alpha/beta-Hydrolases"/>
    <property type="match status" value="1"/>
</dbReference>
<evidence type="ECO:0000313" key="4">
    <source>
        <dbReference type="Proteomes" id="UP000521227"/>
    </source>
</evidence>
<proteinExistence type="predicted"/>
<dbReference type="EMBL" id="JACHIJ010000005">
    <property type="protein sequence ID" value="MBB5053902.1"/>
    <property type="molecule type" value="Genomic_DNA"/>
</dbReference>
<accession>A0A840N4S3</accession>
<organism evidence="3 4">
    <name type="scientific">Afipia massiliensis</name>
    <dbReference type="NCBI Taxonomy" id="211460"/>
    <lineage>
        <taxon>Bacteria</taxon>
        <taxon>Pseudomonadati</taxon>
        <taxon>Pseudomonadota</taxon>
        <taxon>Alphaproteobacteria</taxon>
        <taxon>Hyphomicrobiales</taxon>
        <taxon>Nitrobacteraceae</taxon>
        <taxon>Afipia</taxon>
    </lineage>
</organism>
<dbReference type="Proteomes" id="UP000521227">
    <property type="component" value="Unassembled WGS sequence"/>
</dbReference>
<sequence length="290" mass="32051">MDAKTQVYRGLDQASLDAQYNIRAQIPDHPEISRRWGAESERVRHALASRAKINVPFGSQPLQKLDLFLTEKPGAPLLVFIHGGYWRAQDKSEFSYVAETYVAHGINLAVINYRLAPHVTMDDIVADVRTAIAFLHKNSANYGYASDKIYVSGSSAGGHLTVMALMTDWREFGLPTDTVKGGCALSGLYDLEAIRLCYLNKEIGLDETTAERNSPILHLPKTSAPLILSVGGAESAEFHRQQDDFAHAWRGAGLDCSIVKQNGGHHFDMIDRLADPSSELWAATLRMVRT</sequence>